<dbReference type="Proteomes" id="UP000000393">
    <property type="component" value="Chromosome"/>
</dbReference>
<organism evidence="2 3">
    <name type="scientific">Nitrosococcus watsoni (strain C-113)</name>
    <dbReference type="NCBI Taxonomy" id="105559"/>
    <lineage>
        <taxon>Bacteria</taxon>
        <taxon>Pseudomonadati</taxon>
        <taxon>Pseudomonadota</taxon>
        <taxon>Gammaproteobacteria</taxon>
        <taxon>Chromatiales</taxon>
        <taxon>Chromatiaceae</taxon>
        <taxon>Nitrosococcus</taxon>
    </lineage>
</organism>
<keyword evidence="3" id="KW-1185">Reference proteome</keyword>
<dbReference type="AlphaFoldDB" id="D8K5N2"/>
<sequence length="35" mass="4203">MRSLVYMVYIFDFFYASPTFPFLMPASFEMLLDIV</sequence>
<keyword evidence="1" id="KW-1133">Transmembrane helix</keyword>
<dbReference type="KEGG" id="nwa:Nwat_1283"/>
<accession>D8K5N2</accession>
<gene>
    <name evidence="2" type="ordered locus">Nwat_1283</name>
</gene>
<keyword evidence="1" id="KW-0472">Membrane</keyword>
<name>D8K5N2_NITWC</name>
<reference evidence="2 3" key="1">
    <citation type="submission" date="2010-06" db="EMBL/GenBank/DDBJ databases">
        <title>Complete sequence of chromosome of Nitrosococcus watsoni C-113.</title>
        <authorList>
            <consortium name="US DOE Joint Genome Institute"/>
            <person name="Lucas S."/>
            <person name="Copeland A."/>
            <person name="Lapidus A."/>
            <person name="Cheng J.-F."/>
            <person name="Bruce D."/>
            <person name="Goodwin L."/>
            <person name="Pitluck S."/>
            <person name="Malfatti S.A."/>
            <person name="Chain P.S.G."/>
            <person name="Land M."/>
            <person name="Hauser L."/>
            <person name="Kyrpides N."/>
            <person name="Ivanova N."/>
            <person name="Cambell M.A."/>
            <person name="Heidelberg J.F."/>
            <person name="Klotz M.G."/>
            <person name="Woyke T."/>
        </authorList>
    </citation>
    <scope>NUCLEOTIDE SEQUENCE [LARGE SCALE GENOMIC DNA]</scope>
    <source>
        <strain evidence="2 3">C-113</strain>
    </source>
</reference>
<dbReference type="STRING" id="105559.Nwat_1283"/>
<proteinExistence type="predicted"/>
<dbReference type="EMBL" id="CP002086">
    <property type="protein sequence ID" value="ADJ28209.1"/>
    <property type="molecule type" value="Genomic_DNA"/>
</dbReference>
<keyword evidence="1" id="KW-0812">Transmembrane</keyword>
<feature type="transmembrane region" description="Helical" evidence="1">
    <location>
        <begin position="6"/>
        <end position="24"/>
    </location>
</feature>
<evidence type="ECO:0000313" key="2">
    <source>
        <dbReference type="EMBL" id="ADJ28209.1"/>
    </source>
</evidence>
<dbReference type="HOGENOM" id="CLU_3366092_0_0_6"/>
<protein>
    <submittedName>
        <fullName evidence="2">Uncharacterized protein</fullName>
    </submittedName>
</protein>
<evidence type="ECO:0000256" key="1">
    <source>
        <dbReference type="SAM" id="Phobius"/>
    </source>
</evidence>
<evidence type="ECO:0000313" key="3">
    <source>
        <dbReference type="Proteomes" id="UP000000393"/>
    </source>
</evidence>